<accession>T1B0L6</accession>
<evidence type="ECO:0000259" key="4">
    <source>
        <dbReference type="Pfam" id="PF01406"/>
    </source>
</evidence>
<dbReference type="PANTHER" id="PTHR10890:SF3">
    <property type="entry name" value="CYSTEINE--TRNA LIGASE, CYTOPLASMIC"/>
    <property type="match status" value="1"/>
</dbReference>
<dbReference type="GO" id="GO:0004817">
    <property type="term" value="F:cysteine-tRNA ligase activity"/>
    <property type="evidence" value="ECO:0007669"/>
    <property type="project" value="UniProtKB-EC"/>
</dbReference>
<dbReference type="PANTHER" id="PTHR10890">
    <property type="entry name" value="CYSTEINYL-TRNA SYNTHETASE"/>
    <property type="match status" value="1"/>
</dbReference>
<dbReference type="InterPro" id="IPR032678">
    <property type="entry name" value="tRNA-synt_1_cat_dom"/>
</dbReference>
<keyword evidence="5" id="KW-0030">Aminoacyl-tRNA synthetase</keyword>
<proteinExistence type="predicted"/>
<keyword evidence="2" id="KW-0547">Nucleotide-binding</keyword>
<dbReference type="GO" id="GO:0005524">
    <property type="term" value="F:ATP binding"/>
    <property type="evidence" value="ECO:0007669"/>
    <property type="project" value="UniProtKB-KW"/>
</dbReference>
<evidence type="ECO:0000256" key="1">
    <source>
        <dbReference type="ARBA" id="ARBA00022598"/>
    </source>
</evidence>
<comment type="caution">
    <text evidence="5">The sequence shown here is derived from an EMBL/GenBank/DDBJ whole genome shotgun (WGS) entry which is preliminary data.</text>
</comment>
<dbReference type="SUPFAM" id="SSF52374">
    <property type="entry name" value="Nucleotidylyl transferase"/>
    <property type="match status" value="1"/>
</dbReference>
<reference evidence="5" key="2">
    <citation type="journal article" date="2014" name="ISME J.">
        <title>Microbial stratification in low pH oxic and suboxic macroscopic growths along an acid mine drainage.</title>
        <authorList>
            <person name="Mendez-Garcia C."/>
            <person name="Mesa V."/>
            <person name="Sprenger R.R."/>
            <person name="Richter M."/>
            <person name="Diez M.S."/>
            <person name="Solano J."/>
            <person name="Bargiela R."/>
            <person name="Golyshina O.V."/>
            <person name="Manteca A."/>
            <person name="Ramos J.L."/>
            <person name="Gallego J.R."/>
            <person name="Llorente I."/>
            <person name="Martins Dos Santos V.A."/>
            <person name="Jensen O.N."/>
            <person name="Pelaez A.I."/>
            <person name="Sanchez J."/>
            <person name="Ferrer M."/>
        </authorList>
    </citation>
    <scope>NUCLEOTIDE SEQUENCE</scope>
</reference>
<dbReference type="InterPro" id="IPR024909">
    <property type="entry name" value="Cys-tRNA/MSH_ligase"/>
</dbReference>
<evidence type="ECO:0000256" key="2">
    <source>
        <dbReference type="ARBA" id="ARBA00022741"/>
    </source>
</evidence>
<dbReference type="Gene3D" id="3.40.50.620">
    <property type="entry name" value="HUPs"/>
    <property type="match status" value="1"/>
</dbReference>
<evidence type="ECO:0000313" key="5">
    <source>
        <dbReference type="EMBL" id="EQD63372.1"/>
    </source>
</evidence>
<feature type="domain" description="tRNA synthetases class I catalytic" evidence="4">
    <location>
        <begin position="1"/>
        <end position="92"/>
    </location>
</feature>
<dbReference type="EC" id="6.1.1.16" evidence="5"/>
<keyword evidence="3" id="KW-0067">ATP-binding</keyword>
<dbReference type="Pfam" id="PF01406">
    <property type="entry name" value="tRNA-synt_1e"/>
    <property type="match status" value="1"/>
</dbReference>
<gene>
    <name evidence="5" type="ORF">B2A_02378</name>
</gene>
<reference evidence="5" key="1">
    <citation type="submission" date="2013-08" db="EMBL/GenBank/DDBJ databases">
        <authorList>
            <person name="Mendez C."/>
            <person name="Richter M."/>
            <person name="Ferrer M."/>
            <person name="Sanchez J."/>
        </authorList>
    </citation>
    <scope>NUCLEOTIDE SEQUENCE</scope>
</reference>
<dbReference type="GO" id="GO:0005829">
    <property type="term" value="C:cytosol"/>
    <property type="evidence" value="ECO:0007669"/>
    <property type="project" value="TreeGrafter"/>
</dbReference>
<dbReference type="InterPro" id="IPR014729">
    <property type="entry name" value="Rossmann-like_a/b/a_fold"/>
</dbReference>
<dbReference type="GO" id="GO:0006423">
    <property type="term" value="P:cysteinyl-tRNA aminoacylation"/>
    <property type="evidence" value="ECO:0007669"/>
    <property type="project" value="TreeGrafter"/>
</dbReference>
<dbReference type="EMBL" id="AUZZ01001629">
    <property type="protein sequence ID" value="EQD63372.1"/>
    <property type="molecule type" value="Genomic_DNA"/>
</dbReference>
<sequence length="184" mass="20449">VDIHGGGTDLIFPHHYAENEVALALHHRPFAKIFVHPGLVLWDGSKMSKSRGNLVPLRVALREVGADALRWYLLGSPLTERFHWSAEGLRRAAGEWRHIRRTLQAWLRPGAGGRVGQLRAREVADGVRLDLTADLATDRVYDHLRALAVAIEADPSGHLPHGERSATVAAIRDVERQTGLRIRP</sequence>
<name>T1B0L6_9ZZZZ</name>
<feature type="non-terminal residue" evidence="5">
    <location>
        <position position="1"/>
    </location>
</feature>
<evidence type="ECO:0000256" key="3">
    <source>
        <dbReference type="ARBA" id="ARBA00022840"/>
    </source>
</evidence>
<keyword evidence="1 5" id="KW-0436">Ligase</keyword>
<organism evidence="5">
    <name type="scientific">mine drainage metagenome</name>
    <dbReference type="NCBI Taxonomy" id="410659"/>
    <lineage>
        <taxon>unclassified sequences</taxon>
        <taxon>metagenomes</taxon>
        <taxon>ecological metagenomes</taxon>
    </lineage>
</organism>
<protein>
    <submittedName>
        <fullName evidence="5">Cysteinyl-tRNA synthetase</fullName>
        <ecNumber evidence="5">6.1.1.16</ecNumber>
    </submittedName>
</protein>
<dbReference type="AlphaFoldDB" id="T1B0L6"/>